<dbReference type="FunFam" id="3.30.63.10:FF:000002">
    <property type="entry name" value="Guanylate kinase 1"/>
    <property type="match status" value="1"/>
</dbReference>
<dbReference type="EMBL" id="BLLF01001645">
    <property type="protein sequence ID" value="GFH20490.1"/>
    <property type="molecule type" value="Genomic_DNA"/>
</dbReference>
<dbReference type="NCBIfam" id="TIGR03263">
    <property type="entry name" value="guanyl_kin"/>
    <property type="match status" value="1"/>
</dbReference>
<dbReference type="InterPro" id="IPR008144">
    <property type="entry name" value="Guanylate_kin-like_dom"/>
</dbReference>
<proteinExistence type="inferred from homology"/>
<comment type="similarity">
    <text evidence="3">Belongs to the dpy-30 family.</text>
</comment>
<dbReference type="GO" id="GO:0005524">
    <property type="term" value="F:ATP binding"/>
    <property type="evidence" value="ECO:0007669"/>
    <property type="project" value="UniProtKB-KW"/>
</dbReference>
<dbReference type="PANTHER" id="PTHR23117">
    <property type="entry name" value="GUANYLATE KINASE-RELATED"/>
    <property type="match status" value="1"/>
</dbReference>
<dbReference type="EC" id="2.7.4.8" evidence="4"/>
<dbReference type="PROSITE" id="PS00856">
    <property type="entry name" value="GUANYLATE_KINASE_1"/>
    <property type="match status" value="1"/>
</dbReference>
<keyword evidence="7 11" id="KW-0418">Kinase</keyword>
<evidence type="ECO:0000256" key="7">
    <source>
        <dbReference type="ARBA" id="ARBA00022777"/>
    </source>
</evidence>
<dbReference type="SUPFAM" id="SSF52540">
    <property type="entry name" value="P-loop containing nucleoside triphosphate hydrolases"/>
    <property type="match status" value="1"/>
</dbReference>
<comment type="caution">
    <text evidence="11">The sequence shown here is derived from an EMBL/GenBank/DDBJ whole genome shotgun (WGS) entry which is preliminary data.</text>
</comment>
<dbReference type="PROSITE" id="PS50052">
    <property type="entry name" value="GUANYLATE_KINASE_2"/>
    <property type="match status" value="1"/>
</dbReference>
<dbReference type="Pfam" id="PF05186">
    <property type="entry name" value="Dpy-30"/>
    <property type="match status" value="1"/>
</dbReference>
<dbReference type="GO" id="GO:0005634">
    <property type="term" value="C:nucleus"/>
    <property type="evidence" value="ECO:0007669"/>
    <property type="project" value="UniProtKB-SubCell"/>
</dbReference>
<gene>
    <name evidence="11" type="ORF">HaLaN_17620</name>
</gene>
<dbReference type="Gene3D" id="3.30.63.10">
    <property type="entry name" value="Guanylate Kinase phosphate binding domain"/>
    <property type="match status" value="1"/>
</dbReference>
<dbReference type="InterPro" id="IPR007858">
    <property type="entry name" value="Dpy-30_motif"/>
</dbReference>
<evidence type="ECO:0000256" key="5">
    <source>
        <dbReference type="ARBA" id="ARBA00022679"/>
    </source>
</evidence>
<feature type="domain" description="Guanylate kinase-like" evidence="10">
    <location>
        <begin position="1"/>
        <end position="161"/>
    </location>
</feature>
<accession>A0A699ZH32</accession>
<dbReference type="Gene3D" id="1.20.890.10">
    <property type="entry name" value="cAMP-dependent protein kinase regulatory subunit, dimerization-anchoring domain"/>
    <property type="match status" value="1"/>
</dbReference>
<dbReference type="GO" id="GO:0005829">
    <property type="term" value="C:cytosol"/>
    <property type="evidence" value="ECO:0007669"/>
    <property type="project" value="TreeGrafter"/>
</dbReference>
<dbReference type="Gene3D" id="3.40.50.300">
    <property type="entry name" value="P-loop containing nucleotide triphosphate hydrolases"/>
    <property type="match status" value="1"/>
</dbReference>
<dbReference type="InterPro" id="IPR027417">
    <property type="entry name" value="P-loop_NTPase"/>
</dbReference>
<dbReference type="CDD" id="cd22965">
    <property type="entry name" value="DD_DPY30_SDC1"/>
    <property type="match status" value="1"/>
</dbReference>
<evidence type="ECO:0000256" key="6">
    <source>
        <dbReference type="ARBA" id="ARBA00022741"/>
    </source>
</evidence>
<dbReference type="Proteomes" id="UP000485058">
    <property type="component" value="Unassembled WGS sequence"/>
</dbReference>
<evidence type="ECO:0000259" key="10">
    <source>
        <dbReference type="PROSITE" id="PS50052"/>
    </source>
</evidence>
<keyword evidence="9" id="KW-0539">Nucleus</keyword>
<evidence type="ECO:0000256" key="8">
    <source>
        <dbReference type="ARBA" id="ARBA00022840"/>
    </source>
</evidence>
<sequence>MALHPHRFGFCTSHTTRAPRPGEVDGQHYHFTTQAAIQSEIARGAFLEHASVHGNTYGTSLAAVAAVCSLGKLPLLDIDVQGARKVRSSVVGGRAASVFIAPPSLPELEARLRGRATESEDRIQARLSAAAAEMEEAMSYGDTVVNGQLDRAYADLLPSPPAAPPMPGFQRATASPLQVSRAAALVAPGSSRMGSAGSLAPSMASSTAAAGAPIQQYLDSTVVPILREGLRALLDARPGDPLQYLADYLLAARASKRAAQIA</sequence>
<evidence type="ECO:0000256" key="9">
    <source>
        <dbReference type="ARBA" id="ARBA00023242"/>
    </source>
</evidence>
<evidence type="ECO:0000256" key="4">
    <source>
        <dbReference type="ARBA" id="ARBA00012961"/>
    </source>
</evidence>
<dbReference type="AlphaFoldDB" id="A0A699ZH32"/>
<dbReference type="InterPro" id="IPR008145">
    <property type="entry name" value="GK/Ca_channel_bsu"/>
</dbReference>
<keyword evidence="8" id="KW-0067">ATP-binding</keyword>
<dbReference type="Pfam" id="PF00625">
    <property type="entry name" value="Guanylate_kin"/>
    <property type="match status" value="1"/>
</dbReference>
<evidence type="ECO:0000256" key="2">
    <source>
        <dbReference type="ARBA" id="ARBA00005790"/>
    </source>
</evidence>
<keyword evidence="5" id="KW-0808">Transferase</keyword>
<comment type="subcellular location">
    <subcellularLocation>
        <location evidence="1">Nucleus</location>
    </subcellularLocation>
</comment>
<organism evidence="11 12">
    <name type="scientific">Haematococcus lacustris</name>
    <name type="common">Green alga</name>
    <name type="synonym">Haematococcus pluvialis</name>
    <dbReference type="NCBI Taxonomy" id="44745"/>
    <lineage>
        <taxon>Eukaryota</taxon>
        <taxon>Viridiplantae</taxon>
        <taxon>Chlorophyta</taxon>
        <taxon>core chlorophytes</taxon>
        <taxon>Chlorophyceae</taxon>
        <taxon>CS clade</taxon>
        <taxon>Chlamydomonadales</taxon>
        <taxon>Haematococcaceae</taxon>
        <taxon>Haematococcus</taxon>
    </lineage>
</organism>
<name>A0A699ZH32_HAELA</name>
<dbReference type="InterPro" id="IPR049629">
    <property type="entry name" value="DPY30_SDC1_DD"/>
</dbReference>
<keyword evidence="6" id="KW-0547">Nucleotide-binding</keyword>
<keyword evidence="12" id="KW-1185">Reference proteome</keyword>
<comment type="similarity">
    <text evidence="2">Belongs to the guanylate kinase family.</text>
</comment>
<protein>
    <recommendedName>
        <fullName evidence="4">guanylate kinase</fullName>
        <ecNumber evidence="4">2.7.4.8</ecNumber>
    </recommendedName>
</protein>
<evidence type="ECO:0000256" key="3">
    <source>
        <dbReference type="ARBA" id="ARBA00010849"/>
    </source>
</evidence>
<dbReference type="InterPro" id="IPR020590">
    <property type="entry name" value="Guanylate_kinase_CS"/>
</dbReference>
<evidence type="ECO:0000313" key="11">
    <source>
        <dbReference type="EMBL" id="GFH20490.1"/>
    </source>
</evidence>
<dbReference type="InterPro" id="IPR017665">
    <property type="entry name" value="Guanylate_kinase"/>
</dbReference>
<evidence type="ECO:0000256" key="1">
    <source>
        <dbReference type="ARBA" id="ARBA00004123"/>
    </source>
</evidence>
<dbReference type="GO" id="GO:0004385">
    <property type="term" value="F:GMP kinase activity"/>
    <property type="evidence" value="ECO:0007669"/>
    <property type="project" value="UniProtKB-EC"/>
</dbReference>
<dbReference type="SMART" id="SM00072">
    <property type="entry name" value="GuKc"/>
    <property type="match status" value="1"/>
</dbReference>
<dbReference type="CDD" id="cd00071">
    <property type="entry name" value="GMPK"/>
    <property type="match status" value="1"/>
</dbReference>
<dbReference type="PANTHER" id="PTHR23117:SF13">
    <property type="entry name" value="GUANYLATE KINASE"/>
    <property type="match status" value="1"/>
</dbReference>
<reference evidence="11 12" key="1">
    <citation type="submission" date="2020-02" db="EMBL/GenBank/DDBJ databases">
        <title>Draft genome sequence of Haematococcus lacustris strain NIES-144.</title>
        <authorList>
            <person name="Morimoto D."/>
            <person name="Nakagawa S."/>
            <person name="Yoshida T."/>
            <person name="Sawayama S."/>
        </authorList>
    </citation>
    <scope>NUCLEOTIDE SEQUENCE [LARGE SCALE GENOMIC DNA]</scope>
    <source>
        <strain evidence="11 12">NIES-144</strain>
    </source>
</reference>
<evidence type="ECO:0000313" key="12">
    <source>
        <dbReference type="Proteomes" id="UP000485058"/>
    </source>
</evidence>